<evidence type="ECO:0000256" key="5">
    <source>
        <dbReference type="ARBA" id="ARBA00023136"/>
    </source>
</evidence>
<keyword evidence="5 7" id="KW-0472">Membrane</keyword>
<feature type="transmembrane region" description="Helical" evidence="7">
    <location>
        <begin position="182"/>
        <end position="198"/>
    </location>
</feature>
<dbReference type="InterPro" id="IPR002293">
    <property type="entry name" value="AA/rel_permease1"/>
</dbReference>
<feature type="region of interest" description="Disordered" evidence="6">
    <location>
        <begin position="1"/>
        <end position="26"/>
    </location>
</feature>
<feature type="transmembrane region" description="Helical" evidence="7">
    <location>
        <begin position="416"/>
        <end position="440"/>
    </location>
</feature>
<accession>A0A6A6REH7</accession>
<feature type="transmembrane region" description="Helical" evidence="7">
    <location>
        <begin position="390"/>
        <end position="410"/>
    </location>
</feature>
<comment type="subcellular location">
    <subcellularLocation>
        <location evidence="1">Membrane</location>
        <topology evidence="1">Multi-pass membrane protein</topology>
    </subcellularLocation>
</comment>
<dbReference type="PANTHER" id="PTHR45649">
    <property type="entry name" value="AMINO-ACID PERMEASE BAT1"/>
    <property type="match status" value="1"/>
</dbReference>
<feature type="transmembrane region" description="Helical" evidence="7">
    <location>
        <begin position="342"/>
        <end position="369"/>
    </location>
</feature>
<reference evidence="8" key="1">
    <citation type="journal article" date="2020" name="Stud. Mycol.">
        <title>101 Dothideomycetes genomes: a test case for predicting lifestyles and emergence of pathogens.</title>
        <authorList>
            <person name="Haridas S."/>
            <person name="Albert R."/>
            <person name="Binder M."/>
            <person name="Bloem J."/>
            <person name="Labutti K."/>
            <person name="Salamov A."/>
            <person name="Andreopoulos B."/>
            <person name="Baker S."/>
            <person name="Barry K."/>
            <person name="Bills G."/>
            <person name="Bluhm B."/>
            <person name="Cannon C."/>
            <person name="Castanera R."/>
            <person name="Culley D."/>
            <person name="Daum C."/>
            <person name="Ezra D."/>
            <person name="Gonzalez J."/>
            <person name="Henrissat B."/>
            <person name="Kuo A."/>
            <person name="Liang C."/>
            <person name="Lipzen A."/>
            <person name="Lutzoni F."/>
            <person name="Magnuson J."/>
            <person name="Mondo S."/>
            <person name="Nolan M."/>
            <person name="Ohm R."/>
            <person name="Pangilinan J."/>
            <person name="Park H.-J."/>
            <person name="Ramirez L."/>
            <person name="Alfaro M."/>
            <person name="Sun H."/>
            <person name="Tritt A."/>
            <person name="Yoshinaga Y."/>
            <person name="Zwiers L.-H."/>
            <person name="Turgeon B."/>
            <person name="Goodwin S."/>
            <person name="Spatafora J."/>
            <person name="Crous P."/>
            <person name="Grigoriev I."/>
        </authorList>
    </citation>
    <scope>NUCLEOTIDE SEQUENCE</scope>
    <source>
        <strain evidence="8">CBS 269.34</strain>
    </source>
</reference>
<feature type="transmembrane region" description="Helical" evidence="7">
    <location>
        <begin position="144"/>
        <end position="170"/>
    </location>
</feature>
<evidence type="ECO:0000256" key="2">
    <source>
        <dbReference type="ARBA" id="ARBA00022448"/>
    </source>
</evidence>
<feature type="transmembrane region" description="Helical" evidence="7">
    <location>
        <begin position="247"/>
        <end position="268"/>
    </location>
</feature>
<dbReference type="Pfam" id="PF13520">
    <property type="entry name" value="AA_permease_2"/>
    <property type="match status" value="1"/>
</dbReference>
<dbReference type="EMBL" id="MU004181">
    <property type="protein sequence ID" value="KAF2502854.1"/>
    <property type="molecule type" value="Genomic_DNA"/>
</dbReference>
<dbReference type="PIRSF" id="PIRSF006060">
    <property type="entry name" value="AA_transporter"/>
    <property type="match status" value="1"/>
</dbReference>
<feature type="transmembrane region" description="Helical" evidence="7">
    <location>
        <begin position="452"/>
        <end position="472"/>
    </location>
</feature>
<sequence length="527" mass="57812">MADGKGDIELATHADGDRTPPELAGAQETISGTPIDADEKHAQQHNGGVLERYINLISAINFGFILQCSWEATAVTFQFSLSNGGPAAMVYGSLFAGIGTTTIAMSLAEMASMDPVVGAQYRWSARFAPGWNEFWGLMQGWITIFAWICSCTSNPAILSNIIVGLAIFNYPDYVPERWHTTLIMWAFTILPFVANFWFRRLLNPLEAVGAICHVLFFIISIITLVVLAERSTVSYVFETLTHDASGWNNAAVSWGIGLLSVTYPLTGFDGVLHMSDEVKQAKTRVPRSMIAAVAMNAIMQFAYVVCLLFTIGNIDKVTNTPTALPIIEVYYEATGSKSATNLFIVMIAIIILIAFFNVFASVSRLVWAFSRDKGLPFSGFFGKVNTRLKMPLNALGLVGLAICLLAIINIGSATAFNAFISLPAMALYISYFFPILFFFLRRFSSNKPAPGPFSLGVVGLPINLFAMSYIIFTFIWMPFPTVLPVTGDNMNYAGPLVGAIIIGALIDWFISGRKRFKVPVARERPDY</sequence>
<feature type="transmembrane region" description="Helical" evidence="7">
    <location>
        <begin position="205"/>
        <end position="227"/>
    </location>
</feature>
<keyword evidence="9" id="KW-1185">Reference proteome</keyword>
<feature type="compositionally biased region" description="Basic and acidic residues" evidence="6">
    <location>
        <begin position="1"/>
        <end position="20"/>
    </location>
</feature>
<dbReference type="GO" id="GO:0016020">
    <property type="term" value="C:membrane"/>
    <property type="evidence" value="ECO:0007669"/>
    <property type="project" value="UniProtKB-SubCell"/>
</dbReference>
<proteinExistence type="predicted"/>
<feature type="transmembrane region" description="Helical" evidence="7">
    <location>
        <begin position="492"/>
        <end position="510"/>
    </location>
</feature>
<keyword evidence="3 7" id="KW-0812">Transmembrane</keyword>
<name>A0A6A6REH7_9PEZI</name>
<evidence type="ECO:0000256" key="7">
    <source>
        <dbReference type="SAM" id="Phobius"/>
    </source>
</evidence>
<keyword evidence="2" id="KW-0813">Transport</keyword>
<evidence type="ECO:0000256" key="4">
    <source>
        <dbReference type="ARBA" id="ARBA00022989"/>
    </source>
</evidence>
<evidence type="ECO:0000256" key="6">
    <source>
        <dbReference type="SAM" id="MobiDB-lite"/>
    </source>
</evidence>
<evidence type="ECO:0000256" key="3">
    <source>
        <dbReference type="ARBA" id="ARBA00022692"/>
    </source>
</evidence>
<protein>
    <submittedName>
        <fullName evidence="8">Amino acid transporter</fullName>
    </submittedName>
</protein>
<dbReference type="Gene3D" id="1.20.1740.10">
    <property type="entry name" value="Amino acid/polyamine transporter I"/>
    <property type="match status" value="1"/>
</dbReference>
<dbReference type="GO" id="GO:0022857">
    <property type="term" value="F:transmembrane transporter activity"/>
    <property type="evidence" value="ECO:0007669"/>
    <property type="project" value="InterPro"/>
</dbReference>
<gene>
    <name evidence="8" type="ORF">BU16DRAFT_475302</name>
</gene>
<feature type="transmembrane region" description="Helical" evidence="7">
    <location>
        <begin position="289"/>
        <end position="311"/>
    </location>
</feature>
<dbReference type="OrthoDB" id="3257095at2759"/>
<dbReference type="PANTHER" id="PTHR45649:SF5">
    <property type="entry name" value="GABA TRANSPORTER (EUROFUNG)-RELATED"/>
    <property type="match status" value="1"/>
</dbReference>
<organism evidence="8 9">
    <name type="scientific">Lophium mytilinum</name>
    <dbReference type="NCBI Taxonomy" id="390894"/>
    <lineage>
        <taxon>Eukaryota</taxon>
        <taxon>Fungi</taxon>
        <taxon>Dikarya</taxon>
        <taxon>Ascomycota</taxon>
        <taxon>Pezizomycotina</taxon>
        <taxon>Dothideomycetes</taxon>
        <taxon>Pleosporomycetidae</taxon>
        <taxon>Mytilinidiales</taxon>
        <taxon>Mytilinidiaceae</taxon>
        <taxon>Lophium</taxon>
    </lineage>
</organism>
<evidence type="ECO:0000256" key="1">
    <source>
        <dbReference type="ARBA" id="ARBA00004141"/>
    </source>
</evidence>
<dbReference type="AlphaFoldDB" id="A0A6A6REH7"/>
<dbReference type="Proteomes" id="UP000799750">
    <property type="component" value="Unassembled WGS sequence"/>
</dbReference>
<keyword evidence="4 7" id="KW-1133">Transmembrane helix</keyword>
<evidence type="ECO:0000313" key="9">
    <source>
        <dbReference type="Proteomes" id="UP000799750"/>
    </source>
</evidence>
<evidence type="ECO:0000313" key="8">
    <source>
        <dbReference type="EMBL" id="KAF2502854.1"/>
    </source>
</evidence>